<evidence type="ECO:0000313" key="2">
    <source>
        <dbReference type="EMBL" id="CAD2217330.1"/>
    </source>
</evidence>
<dbReference type="AlphaFoldDB" id="A0A7G2CBZ3"/>
<feature type="signal peptide" evidence="1">
    <location>
        <begin position="1"/>
        <end position="22"/>
    </location>
</feature>
<gene>
    <name evidence="2" type="ORF">ADEAN_000480800</name>
</gene>
<accession>A0A7G2CBZ3</accession>
<proteinExistence type="predicted"/>
<name>A0A7G2CBZ3_9TRYP</name>
<evidence type="ECO:0000313" key="3">
    <source>
        <dbReference type="Proteomes" id="UP000515908"/>
    </source>
</evidence>
<feature type="chain" id="PRO_5028889144" evidence="1">
    <location>
        <begin position="23"/>
        <end position="283"/>
    </location>
</feature>
<dbReference type="VEuPathDB" id="TriTrypDB:ADEAN_000480800"/>
<evidence type="ECO:0000256" key="1">
    <source>
        <dbReference type="SAM" id="SignalP"/>
    </source>
</evidence>
<dbReference type="EMBL" id="LR877152">
    <property type="protein sequence ID" value="CAD2217330.1"/>
    <property type="molecule type" value="Genomic_DNA"/>
</dbReference>
<reference evidence="2 3" key="1">
    <citation type="submission" date="2020-08" db="EMBL/GenBank/DDBJ databases">
        <authorList>
            <person name="Newling K."/>
            <person name="Davey J."/>
            <person name="Forrester S."/>
        </authorList>
    </citation>
    <scope>NUCLEOTIDE SEQUENCE [LARGE SCALE GENOMIC DNA]</scope>
    <source>
        <strain evidence="3">Crithidia deanei Carvalho (ATCC PRA-265)</strain>
    </source>
</reference>
<protein>
    <submittedName>
        <fullName evidence="2">Uncharacterized protein</fullName>
    </submittedName>
</protein>
<organism evidence="2 3">
    <name type="scientific">Angomonas deanei</name>
    <dbReference type="NCBI Taxonomy" id="59799"/>
    <lineage>
        <taxon>Eukaryota</taxon>
        <taxon>Discoba</taxon>
        <taxon>Euglenozoa</taxon>
        <taxon>Kinetoplastea</taxon>
        <taxon>Metakinetoplastina</taxon>
        <taxon>Trypanosomatida</taxon>
        <taxon>Trypanosomatidae</taxon>
        <taxon>Strigomonadinae</taxon>
        <taxon>Angomonas</taxon>
    </lineage>
</organism>
<keyword evidence="3" id="KW-1185">Reference proteome</keyword>
<keyword evidence="1" id="KW-0732">Signal</keyword>
<dbReference type="Proteomes" id="UP000515908">
    <property type="component" value="Chromosome 08"/>
</dbReference>
<sequence length="283" mass="32617">MSSLMRTGVVLCLLFFVCLSDATNSKNNQFSHKKICQKNCGPCYLYDHYDIPEEPLQNYNKGFNAYTDITFLPNETSYSKYSLSEQYLIKMVSDTLARRVDQLYCQVPSIYYYNTPIEGKEMKYKTKTRPVYYTLESGYYFVTFDSPSEDVITATAVRGTFDLHCANDPDMRNILYKVQNVSSAEIKTTSFGTPFYYCLWVQHSVQAESCYYCTEKSTINTARLNVVAMAGRLAGEEIKEEKKKSALRQWPIEVVEALPGLLFEEHIEAFYNKVKSSYEKTIS</sequence>